<dbReference type="KEGG" id="pbs:Plabr_1262"/>
<dbReference type="EMBL" id="CP002546">
    <property type="protein sequence ID" value="ADY58874.1"/>
    <property type="molecule type" value="Genomic_DNA"/>
</dbReference>
<dbReference type="OrthoDB" id="8261795at2"/>
<feature type="domain" description="Transposase IS110-like N-terminal" evidence="2">
    <location>
        <begin position="8"/>
        <end position="157"/>
    </location>
</feature>
<dbReference type="Proteomes" id="UP000006860">
    <property type="component" value="Chromosome"/>
</dbReference>
<dbReference type="InterPro" id="IPR003346">
    <property type="entry name" value="Transposase_20"/>
</dbReference>
<dbReference type="Pfam" id="PF01548">
    <property type="entry name" value="DEDD_Tnp_IS110"/>
    <property type="match status" value="1"/>
</dbReference>
<proteinExistence type="predicted"/>
<dbReference type="PANTHER" id="PTHR33055:SF15">
    <property type="entry name" value="TRANSPOSASE-RELATED"/>
    <property type="match status" value="1"/>
</dbReference>
<dbReference type="AlphaFoldDB" id="F0SMQ5"/>
<dbReference type="EMBL" id="CP002546">
    <property type="protein sequence ID" value="ADY58147.1"/>
    <property type="molecule type" value="Genomic_DNA"/>
</dbReference>
<evidence type="ECO:0000313" key="5">
    <source>
        <dbReference type="EMBL" id="ADY58874.1"/>
    </source>
</evidence>
<dbReference type="GO" id="GO:0004803">
    <property type="term" value="F:transposase activity"/>
    <property type="evidence" value="ECO:0007669"/>
    <property type="project" value="InterPro"/>
</dbReference>
<keyword evidence="6" id="KW-1185">Reference proteome</keyword>
<dbReference type="eggNOG" id="COG3547">
    <property type="taxonomic scope" value="Bacteria"/>
</dbReference>
<evidence type="ECO:0000313" key="6">
    <source>
        <dbReference type="Proteomes" id="UP000006860"/>
    </source>
</evidence>
<dbReference type="InterPro" id="IPR002525">
    <property type="entry name" value="Transp_IS110-like_N"/>
</dbReference>
<keyword evidence="1" id="KW-0175">Coiled coil</keyword>
<dbReference type="RefSeq" id="WP_013626891.1">
    <property type="nucleotide sequence ID" value="NC_015174.1"/>
</dbReference>
<evidence type="ECO:0000259" key="3">
    <source>
        <dbReference type="Pfam" id="PF02371"/>
    </source>
</evidence>
<name>F0SMQ5_RUBBR</name>
<evidence type="ECO:0000259" key="2">
    <source>
        <dbReference type="Pfam" id="PF01548"/>
    </source>
</evidence>
<dbReference type="NCBIfam" id="NF033542">
    <property type="entry name" value="transpos_IS110"/>
    <property type="match status" value="1"/>
</dbReference>
<evidence type="ECO:0000313" key="4">
    <source>
        <dbReference type="EMBL" id="ADY58147.1"/>
    </source>
</evidence>
<reference evidence="6" key="1">
    <citation type="submission" date="2011-02" db="EMBL/GenBank/DDBJ databases">
        <title>The complete genome of Planctomyces brasiliensis DSM 5305.</title>
        <authorList>
            <person name="Lucas S."/>
            <person name="Copeland A."/>
            <person name="Lapidus A."/>
            <person name="Bruce D."/>
            <person name="Goodwin L."/>
            <person name="Pitluck S."/>
            <person name="Kyrpides N."/>
            <person name="Mavromatis K."/>
            <person name="Pagani I."/>
            <person name="Ivanova N."/>
            <person name="Ovchinnikova G."/>
            <person name="Lu M."/>
            <person name="Detter J.C."/>
            <person name="Han C."/>
            <person name="Land M."/>
            <person name="Hauser L."/>
            <person name="Markowitz V."/>
            <person name="Cheng J.-F."/>
            <person name="Hugenholtz P."/>
            <person name="Woyke T."/>
            <person name="Wu D."/>
            <person name="Tindall B."/>
            <person name="Pomrenke H.G."/>
            <person name="Brambilla E."/>
            <person name="Klenk H.-P."/>
            <person name="Eisen J.A."/>
        </authorList>
    </citation>
    <scope>NUCLEOTIDE SEQUENCE [LARGE SCALE GENOMIC DNA]</scope>
    <source>
        <strain evidence="6">ATCC 49424 / DSM 5305 / JCM 21570 / NBRC 103401 / IFAM 1448</strain>
    </source>
</reference>
<dbReference type="InterPro" id="IPR047650">
    <property type="entry name" value="Transpos_IS110"/>
</dbReference>
<sequence length="344" mass="38735">MSNVTRFVGLDYHLDSVQVCVMDASGQVLRNRKVANDTAEIRQAVCGTFRLDEQGRVLAAVESCAGAAHLAEELMQDTTWTVTLAHPGIVSRMKQNPDKSDHADSFILADLMRLGYLPKVWLAPEEIRQLRSLVRYRAQLVKQRTRVKLRVRAMLRERRLKAPEGLRGWTVGWLSWLKQLEMDEISAFLRDEHLEEMGRLSQKITAVEKKLKALTADDAMVKKLQQLEGIGVITAITMRAEIVRFDRFDSGKQLSRYCGVTPRNASSGQKQSDAGLIKAGNPGLRVVLIQAAQRLINYSARWHAFADRLKGQGKPHNVAVAAVANRWLRCLYHQMQPDQLVAAC</sequence>
<gene>
    <name evidence="4" type="ordered locus">Plabr_0520</name>
    <name evidence="5" type="ordered locus">Plabr_1262</name>
</gene>
<protein>
    <submittedName>
        <fullName evidence="5">Transposase IS116/IS110/IS902 family protein</fullName>
    </submittedName>
</protein>
<evidence type="ECO:0000256" key="1">
    <source>
        <dbReference type="SAM" id="Coils"/>
    </source>
</evidence>
<dbReference type="Pfam" id="PF02371">
    <property type="entry name" value="Transposase_20"/>
    <property type="match status" value="1"/>
</dbReference>
<dbReference type="GO" id="GO:0003677">
    <property type="term" value="F:DNA binding"/>
    <property type="evidence" value="ECO:0007669"/>
    <property type="project" value="InterPro"/>
</dbReference>
<feature type="domain" description="Transposase IS116/IS110/IS902 C-terminal" evidence="3">
    <location>
        <begin position="222"/>
        <end position="305"/>
    </location>
</feature>
<dbReference type="HOGENOM" id="CLU_036902_1_0_0"/>
<dbReference type="KEGG" id="pbs:Plabr_0520"/>
<dbReference type="GO" id="GO:0006313">
    <property type="term" value="P:DNA transposition"/>
    <property type="evidence" value="ECO:0007669"/>
    <property type="project" value="InterPro"/>
</dbReference>
<dbReference type="PANTHER" id="PTHR33055">
    <property type="entry name" value="TRANSPOSASE FOR INSERTION SEQUENCE ELEMENT IS1111A"/>
    <property type="match status" value="1"/>
</dbReference>
<accession>F0SMQ5</accession>
<feature type="coiled-coil region" evidence="1">
    <location>
        <begin position="190"/>
        <end position="217"/>
    </location>
</feature>
<organism evidence="5 6">
    <name type="scientific">Rubinisphaera brasiliensis (strain ATCC 49424 / DSM 5305 / JCM 21570 / IAM 15109 / NBRC 103401 / IFAM 1448)</name>
    <name type="common">Planctomyces brasiliensis</name>
    <dbReference type="NCBI Taxonomy" id="756272"/>
    <lineage>
        <taxon>Bacteria</taxon>
        <taxon>Pseudomonadati</taxon>
        <taxon>Planctomycetota</taxon>
        <taxon>Planctomycetia</taxon>
        <taxon>Planctomycetales</taxon>
        <taxon>Planctomycetaceae</taxon>
        <taxon>Rubinisphaera</taxon>
    </lineage>
</organism>